<gene>
    <name evidence="2" type="ORF">Esi_0175_0031</name>
</gene>
<accession>D7FN60</accession>
<keyword evidence="3" id="KW-1185">Reference proteome</keyword>
<dbReference type="OMA" id="RFFHLVW"/>
<dbReference type="OrthoDB" id="5046242at2759"/>
<dbReference type="GO" id="GO:0016491">
    <property type="term" value="F:oxidoreductase activity"/>
    <property type="evidence" value="ECO:0007669"/>
    <property type="project" value="InterPro"/>
</dbReference>
<dbReference type="InParanoid" id="D7FN60"/>
<dbReference type="InterPro" id="IPR036188">
    <property type="entry name" value="FAD/NAD-bd_sf"/>
</dbReference>
<dbReference type="Pfam" id="PF01593">
    <property type="entry name" value="Amino_oxidase"/>
    <property type="match status" value="1"/>
</dbReference>
<proteinExistence type="predicted"/>
<dbReference type="Proteomes" id="UP000002630">
    <property type="component" value="Linkage Group LG16"/>
</dbReference>
<dbReference type="EMBL" id="FN649741">
    <property type="protein sequence ID" value="CBJ30121.1"/>
    <property type="molecule type" value="Genomic_DNA"/>
</dbReference>
<dbReference type="SUPFAM" id="SSF51905">
    <property type="entry name" value="FAD/NAD(P)-binding domain"/>
    <property type="match status" value="1"/>
</dbReference>
<evidence type="ECO:0000313" key="3">
    <source>
        <dbReference type="Proteomes" id="UP000002630"/>
    </source>
</evidence>
<dbReference type="AlphaFoldDB" id="D7FN60"/>
<dbReference type="PANTHER" id="PTHR42841">
    <property type="entry name" value="AMINE OXIDASE"/>
    <property type="match status" value="1"/>
</dbReference>
<evidence type="ECO:0000313" key="2">
    <source>
        <dbReference type="EMBL" id="CBJ30121.1"/>
    </source>
</evidence>
<dbReference type="STRING" id="2880.D7FN60"/>
<dbReference type="InterPro" id="IPR002937">
    <property type="entry name" value="Amino_oxidase"/>
</dbReference>
<dbReference type="Gene3D" id="3.50.50.60">
    <property type="entry name" value="FAD/NAD(P)-binding domain"/>
    <property type="match status" value="1"/>
</dbReference>
<protein>
    <recommendedName>
        <fullName evidence="1">Amine oxidase domain-containing protein</fullName>
    </recommendedName>
</protein>
<name>D7FN60_ECTSI</name>
<organism evidence="2 3">
    <name type="scientific">Ectocarpus siliculosus</name>
    <name type="common">Brown alga</name>
    <name type="synonym">Conferva siliculosa</name>
    <dbReference type="NCBI Taxonomy" id="2880"/>
    <lineage>
        <taxon>Eukaryota</taxon>
        <taxon>Sar</taxon>
        <taxon>Stramenopiles</taxon>
        <taxon>Ochrophyta</taxon>
        <taxon>PX clade</taxon>
        <taxon>Phaeophyceae</taxon>
        <taxon>Ectocarpales</taxon>
        <taxon>Ectocarpaceae</taxon>
        <taxon>Ectocarpus</taxon>
    </lineage>
</organism>
<dbReference type="eggNOG" id="ENOG502QSIC">
    <property type="taxonomic scope" value="Eukaryota"/>
</dbReference>
<reference evidence="2 3" key="1">
    <citation type="journal article" date="2010" name="Nature">
        <title>The Ectocarpus genome and the independent evolution of multicellularity in brown algae.</title>
        <authorList>
            <person name="Cock J.M."/>
            <person name="Sterck L."/>
            <person name="Rouze P."/>
            <person name="Scornet D."/>
            <person name="Allen A.E."/>
            <person name="Amoutzias G."/>
            <person name="Anthouard V."/>
            <person name="Artiguenave F."/>
            <person name="Aury J.M."/>
            <person name="Badger J.H."/>
            <person name="Beszteri B."/>
            <person name="Billiau K."/>
            <person name="Bonnet E."/>
            <person name="Bothwell J.H."/>
            <person name="Bowler C."/>
            <person name="Boyen C."/>
            <person name="Brownlee C."/>
            <person name="Carrano C.J."/>
            <person name="Charrier B."/>
            <person name="Cho G.Y."/>
            <person name="Coelho S.M."/>
            <person name="Collen J."/>
            <person name="Corre E."/>
            <person name="Da Silva C."/>
            <person name="Delage L."/>
            <person name="Delaroque N."/>
            <person name="Dittami S.M."/>
            <person name="Doulbeau S."/>
            <person name="Elias M."/>
            <person name="Farnham G."/>
            <person name="Gachon C.M."/>
            <person name="Gschloessl B."/>
            <person name="Heesch S."/>
            <person name="Jabbari K."/>
            <person name="Jubin C."/>
            <person name="Kawai H."/>
            <person name="Kimura K."/>
            <person name="Kloareg B."/>
            <person name="Kupper F.C."/>
            <person name="Lang D."/>
            <person name="Le Bail A."/>
            <person name="Leblanc C."/>
            <person name="Lerouge P."/>
            <person name="Lohr M."/>
            <person name="Lopez P.J."/>
            <person name="Martens C."/>
            <person name="Maumus F."/>
            <person name="Michel G."/>
            <person name="Miranda-Saavedra D."/>
            <person name="Morales J."/>
            <person name="Moreau H."/>
            <person name="Motomura T."/>
            <person name="Nagasato C."/>
            <person name="Napoli C.A."/>
            <person name="Nelson D.R."/>
            <person name="Nyvall-Collen P."/>
            <person name="Peters A.F."/>
            <person name="Pommier C."/>
            <person name="Potin P."/>
            <person name="Poulain J."/>
            <person name="Quesneville H."/>
            <person name="Read B."/>
            <person name="Rensing S.A."/>
            <person name="Ritter A."/>
            <person name="Rousvoal S."/>
            <person name="Samanta M."/>
            <person name="Samson G."/>
            <person name="Schroeder D.C."/>
            <person name="Segurens B."/>
            <person name="Strittmatter M."/>
            <person name="Tonon T."/>
            <person name="Tregear J.W."/>
            <person name="Valentin K."/>
            <person name="von Dassow P."/>
            <person name="Yamagishi T."/>
            <person name="Van de Peer Y."/>
            <person name="Wincker P."/>
        </authorList>
    </citation>
    <scope>NUCLEOTIDE SEQUENCE [LARGE SCALE GENOMIC DNA]</scope>
    <source>
        <strain evidence="3">Ec32 / CCAP1310/4</strain>
    </source>
</reference>
<sequence>MFRATRLDKSLSLRAAGSGATSTTALPSSFRRSRAIAGRGILAGRTAGEGRSTTGVRRLEAAKSGENKPWDFLKSVLTLGVKKKKPPEVEVAIIGAGVAGLVCARILTRGGFSVRLLEASDGVGGRVRTDEVDGFLLDRGFQVFIEAYPEPTRQLNYKTLKLQKFDPGAIVRYDGGFHLVSDPIRKPGGNGGSCFCHYALEDCFNRAIVDALVAPVGTLVDKIRVGLHRIAIVFQKDEEIFGAPEETTYDFLTGTLGLSSTMVSRFFAPFYQGIFLSPLEEQSSLLFNFVFKMFSVGSASLPEGGMGEVPKQIAADLPDGCLLLNTKVMSMDKIEEDDNDDDEGGEDALLPYSGSFDGSPRVRLTLEDGSELLAHAAVVATEAPVAAELLGEEAALGGGASPSTGRSSTCLYYAIDGPAPVGGPILVLNGEGAKSSGPVNNVVFLEQTAPSYAPAGKSLASVTVVGSPDCSDGELEAKVRAHLAEWFDKNKGGDAGAGGLPTRGADVAKWKHLRTYRVPYAQPAQRPPVREGGFYGRKVQVDDAIFVCGDHRATPTLDGAMKSGVLAGEAVTTDLIAGESRPIVRKGQPYRRRKQVRV</sequence>
<evidence type="ECO:0000259" key="1">
    <source>
        <dbReference type="Pfam" id="PF01593"/>
    </source>
</evidence>
<dbReference type="EMBL" id="FN648255">
    <property type="protein sequence ID" value="CBJ30121.1"/>
    <property type="molecule type" value="Genomic_DNA"/>
</dbReference>
<feature type="domain" description="Amine oxidase" evidence="1">
    <location>
        <begin position="98"/>
        <end position="571"/>
    </location>
</feature>